<dbReference type="SUPFAM" id="SSF48317">
    <property type="entry name" value="Acid phosphatase/Vanadium-dependent haloperoxidase"/>
    <property type="match status" value="1"/>
</dbReference>
<dbReference type="SMART" id="SM00014">
    <property type="entry name" value="acidPPc"/>
    <property type="match status" value="1"/>
</dbReference>
<evidence type="ECO:0000313" key="3">
    <source>
        <dbReference type="EMBL" id="MBD0824619.1"/>
    </source>
</evidence>
<dbReference type="PANTHER" id="PTHR14969:SF13">
    <property type="entry name" value="AT30094P"/>
    <property type="match status" value="1"/>
</dbReference>
<dbReference type="Pfam" id="PF01569">
    <property type="entry name" value="PAP2"/>
    <property type="match status" value="1"/>
</dbReference>
<reference evidence="3 4" key="1">
    <citation type="journal article" date="2018" name="J. Microbiol.">
        <title>Aestuariibaculum marinum sp. nov., a marine bacterium isolated from seawater in South Korea.</title>
        <authorList>
            <person name="Choi J."/>
            <person name="Lee D."/>
            <person name="Jang J.H."/>
            <person name="Cha S."/>
            <person name="Seo T."/>
        </authorList>
    </citation>
    <scope>NUCLEOTIDE SEQUENCE [LARGE SCALE GENOMIC DNA]</scope>
    <source>
        <strain evidence="3 4">IP7</strain>
    </source>
</reference>
<feature type="domain" description="Phosphatidic acid phosphatase type 2/haloperoxidase" evidence="2">
    <location>
        <begin position="140"/>
        <end position="248"/>
    </location>
</feature>
<feature type="signal peptide" evidence="1">
    <location>
        <begin position="1"/>
        <end position="27"/>
    </location>
</feature>
<proteinExistence type="predicted"/>
<dbReference type="InterPro" id="IPR036938">
    <property type="entry name" value="PAP2/HPO_sf"/>
</dbReference>
<keyword evidence="1" id="KW-0732">Signal</keyword>
<accession>A0A8J6Q5C9</accession>
<dbReference type="Gene3D" id="1.20.144.10">
    <property type="entry name" value="Phosphatidic acid phosphatase type 2/haloperoxidase"/>
    <property type="match status" value="1"/>
</dbReference>
<evidence type="ECO:0000256" key="1">
    <source>
        <dbReference type="SAM" id="SignalP"/>
    </source>
</evidence>
<comment type="caution">
    <text evidence="3">The sequence shown here is derived from an EMBL/GenBank/DDBJ whole genome shotgun (WGS) entry which is preliminary data.</text>
</comment>
<dbReference type="RefSeq" id="WP_188223918.1">
    <property type="nucleotide sequence ID" value="NZ_JACVXD010000006.1"/>
</dbReference>
<evidence type="ECO:0000259" key="2">
    <source>
        <dbReference type="SMART" id="SM00014"/>
    </source>
</evidence>
<name>A0A8J6Q5C9_9FLAO</name>
<gene>
    <name evidence="3" type="ORF">ICJ85_11395</name>
</gene>
<dbReference type="PANTHER" id="PTHR14969">
    <property type="entry name" value="SPHINGOSINE-1-PHOSPHATE PHOSPHOHYDROLASE"/>
    <property type="match status" value="1"/>
</dbReference>
<keyword evidence="4" id="KW-1185">Reference proteome</keyword>
<dbReference type="InterPro" id="IPR000326">
    <property type="entry name" value="PAP2/HPO"/>
</dbReference>
<sequence length="287" mass="31359">MINIMSAAKTLALLVVFIFSTITTTQAQKDSINTKEKGHIWRNLKYDGGFVLKSVGNGFTQPLRWQKKDFLTAAGIVAGTGLLYAADHDAHTYFLEQNENAPQVLKEFGWYFGSPQNFFMVSAGIYGFGLLTDNEKVRETGVLIIGSAVTSGIIQTLSKNIVGRARPTDGDRNDFDMFSKEPGYHSFPSGHTILSVSMAHAIAKQFDNIWVKAGIYAVGSIAPISRLWAGAHWLSDVGLGYAIAIATVDGVDNFMKKKSAYSYANQNDKISWQFKAGYGTLGVVGTF</sequence>
<evidence type="ECO:0000313" key="4">
    <source>
        <dbReference type="Proteomes" id="UP000621516"/>
    </source>
</evidence>
<protein>
    <submittedName>
        <fullName evidence="3">Phosphatase PAP2 family protein</fullName>
    </submittedName>
</protein>
<dbReference type="Proteomes" id="UP000621516">
    <property type="component" value="Unassembled WGS sequence"/>
</dbReference>
<feature type="chain" id="PRO_5035184664" evidence="1">
    <location>
        <begin position="28"/>
        <end position="287"/>
    </location>
</feature>
<dbReference type="EMBL" id="JACVXD010000006">
    <property type="protein sequence ID" value="MBD0824619.1"/>
    <property type="molecule type" value="Genomic_DNA"/>
</dbReference>
<dbReference type="AlphaFoldDB" id="A0A8J6Q5C9"/>
<organism evidence="3 4">
    <name type="scientific">Aestuariibaculum marinum</name>
    <dbReference type="NCBI Taxonomy" id="2683592"/>
    <lineage>
        <taxon>Bacteria</taxon>
        <taxon>Pseudomonadati</taxon>
        <taxon>Bacteroidota</taxon>
        <taxon>Flavobacteriia</taxon>
        <taxon>Flavobacteriales</taxon>
        <taxon>Flavobacteriaceae</taxon>
    </lineage>
</organism>